<dbReference type="Proteomes" id="UP000198548">
    <property type="component" value="Unassembled WGS sequence"/>
</dbReference>
<evidence type="ECO:0000256" key="1">
    <source>
        <dbReference type="ARBA" id="ARBA00004236"/>
    </source>
</evidence>
<evidence type="ECO:0000313" key="10">
    <source>
        <dbReference type="Proteomes" id="UP000321425"/>
    </source>
</evidence>
<reference evidence="7 10" key="2">
    <citation type="submission" date="2019-07" db="EMBL/GenBank/DDBJ databases">
        <title>Whole genome shotgun sequence of Alkalibacterium putridalgicola NBRC 103243.</title>
        <authorList>
            <person name="Hosoyama A."/>
            <person name="Uohara A."/>
            <person name="Ohji S."/>
            <person name="Ichikawa N."/>
        </authorList>
    </citation>
    <scope>NUCLEOTIDE SEQUENCE [LARGE SCALE GENOMIC DNA]</scope>
    <source>
        <strain evidence="7 10">NBRC 103243</strain>
    </source>
</reference>
<evidence type="ECO:0000313" key="8">
    <source>
        <dbReference type="EMBL" id="SEL80113.1"/>
    </source>
</evidence>
<dbReference type="STRING" id="426703.SAMN04488100_11113"/>
<dbReference type="GO" id="GO:0044781">
    <property type="term" value="P:bacterial-type flagellum organization"/>
    <property type="evidence" value="ECO:0007669"/>
    <property type="project" value="InterPro"/>
</dbReference>
<evidence type="ECO:0000256" key="3">
    <source>
        <dbReference type="ARBA" id="ARBA00022692"/>
    </source>
</evidence>
<evidence type="ECO:0000313" key="7">
    <source>
        <dbReference type="EMBL" id="GEK89346.1"/>
    </source>
</evidence>
<name>A0A1H7T5M2_9LACT</name>
<sequence>MGLADIGQMLIALSVTVLLANFLLKKLNNFSRSTSDVIKVIERVPVSKSSSLSIVQVDSEYLLMSISETKSEVIKTFTQQEKEAIQKRLIESRQAKEIPNKLGPYSEKLKTIQEKILHKARQFEEQRKERNT</sequence>
<keyword evidence="10" id="KW-1185">Reference proteome</keyword>
<dbReference type="InterPro" id="IPR022781">
    <property type="entry name" value="Flagellar_biosynth_FliO"/>
</dbReference>
<keyword evidence="5 6" id="KW-0472">Membrane</keyword>
<keyword evidence="4 6" id="KW-1133">Transmembrane helix</keyword>
<evidence type="ECO:0000256" key="5">
    <source>
        <dbReference type="ARBA" id="ARBA00023136"/>
    </source>
</evidence>
<dbReference type="EMBL" id="BJUX01000013">
    <property type="protein sequence ID" value="GEK89346.1"/>
    <property type="molecule type" value="Genomic_DNA"/>
</dbReference>
<proteinExistence type="predicted"/>
<evidence type="ECO:0000313" key="9">
    <source>
        <dbReference type="Proteomes" id="UP000198548"/>
    </source>
</evidence>
<organism evidence="8 9">
    <name type="scientific">Alkalibacterium putridalgicola</name>
    <dbReference type="NCBI Taxonomy" id="426703"/>
    <lineage>
        <taxon>Bacteria</taxon>
        <taxon>Bacillati</taxon>
        <taxon>Bacillota</taxon>
        <taxon>Bacilli</taxon>
        <taxon>Lactobacillales</taxon>
        <taxon>Carnobacteriaceae</taxon>
        <taxon>Alkalibacterium</taxon>
    </lineage>
</organism>
<gene>
    <name evidence="7" type="ORF">APU01nite_13850</name>
    <name evidence="8" type="ORF">SAMN04488100_11113</name>
</gene>
<keyword evidence="3 6" id="KW-0812">Transmembrane</keyword>
<dbReference type="GO" id="GO:0016020">
    <property type="term" value="C:membrane"/>
    <property type="evidence" value="ECO:0007669"/>
    <property type="project" value="InterPro"/>
</dbReference>
<evidence type="ECO:0000256" key="2">
    <source>
        <dbReference type="ARBA" id="ARBA00022475"/>
    </source>
</evidence>
<reference evidence="8 9" key="1">
    <citation type="submission" date="2016-10" db="EMBL/GenBank/DDBJ databases">
        <authorList>
            <person name="de Groot N.N."/>
        </authorList>
    </citation>
    <scope>NUCLEOTIDE SEQUENCE [LARGE SCALE GENOMIC DNA]</scope>
    <source>
        <strain evidence="8 9">DSM 19182</strain>
    </source>
</reference>
<accession>A0A1H7T5M2</accession>
<keyword evidence="2" id="KW-1003">Cell membrane</keyword>
<dbReference type="EMBL" id="FOBL01000011">
    <property type="protein sequence ID" value="SEL80113.1"/>
    <property type="molecule type" value="Genomic_DNA"/>
</dbReference>
<dbReference type="RefSeq" id="WP_177165467.1">
    <property type="nucleotide sequence ID" value="NZ_BJUX01000013.1"/>
</dbReference>
<dbReference type="AlphaFoldDB" id="A0A1H7T5M2"/>
<dbReference type="Proteomes" id="UP000321425">
    <property type="component" value="Unassembled WGS sequence"/>
</dbReference>
<evidence type="ECO:0000256" key="4">
    <source>
        <dbReference type="ARBA" id="ARBA00022989"/>
    </source>
</evidence>
<keyword evidence="8" id="KW-0966">Cell projection</keyword>
<dbReference type="Pfam" id="PF04347">
    <property type="entry name" value="FliO"/>
    <property type="match status" value="1"/>
</dbReference>
<keyword evidence="8" id="KW-0969">Cilium</keyword>
<keyword evidence="8" id="KW-0282">Flagellum</keyword>
<protein>
    <submittedName>
        <fullName evidence="8">Flagellar protein FliO/FliZ</fullName>
    </submittedName>
</protein>
<comment type="subcellular location">
    <subcellularLocation>
        <location evidence="1">Cell membrane</location>
    </subcellularLocation>
</comment>
<evidence type="ECO:0000256" key="6">
    <source>
        <dbReference type="SAM" id="Phobius"/>
    </source>
</evidence>
<feature type="transmembrane region" description="Helical" evidence="6">
    <location>
        <begin position="6"/>
        <end position="24"/>
    </location>
</feature>